<dbReference type="EMBL" id="DSRD01000283">
    <property type="protein sequence ID" value="HGW93501.1"/>
    <property type="molecule type" value="Genomic_DNA"/>
</dbReference>
<proteinExistence type="predicted"/>
<sequence>MTELRLSLRKIQVFGVVVLLDFQVSKSRLTFVACSNGFTISIFRIYCDSDTLPKVLENSGDVPKLQIAKAMQKAFT</sequence>
<accession>A0A832M4N7</accession>
<protein>
    <submittedName>
        <fullName evidence="1">Uncharacterized protein</fullName>
    </submittedName>
</protein>
<name>A0A832M4N7_9CYAN</name>
<gene>
    <name evidence="1" type="ORF">ENR47_04345</name>
</gene>
<reference evidence="1" key="1">
    <citation type="journal article" date="2020" name="mSystems">
        <title>Genome- and Community-Level Interaction Insights into Carbon Utilization and Element Cycling Functions of Hydrothermarchaeota in Hydrothermal Sediment.</title>
        <authorList>
            <person name="Zhou Z."/>
            <person name="Liu Y."/>
            <person name="Xu W."/>
            <person name="Pan J."/>
            <person name="Luo Z.H."/>
            <person name="Li M."/>
        </authorList>
    </citation>
    <scope>NUCLEOTIDE SEQUENCE [LARGE SCALE GENOMIC DNA]</scope>
    <source>
        <strain evidence="1">SpSt-402</strain>
    </source>
</reference>
<dbReference type="AlphaFoldDB" id="A0A832M4N7"/>
<comment type="caution">
    <text evidence="1">The sequence shown here is derived from an EMBL/GenBank/DDBJ whole genome shotgun (WGS) entry which is preliminary data.</text>
</comment>
<evidence type="ECO:0000313" key="1">
    <source>
        <dbReference type="EMBL" id="HGW93501.1"/>
    </source>
</evidence>
<organism evidence="1">
    <name type="scientific">Oscillatoriales cyanobacterium SpSt-402</name>
    <dbReference type="NCBI Taxonomy" id="2282168"/>
    <lineage>
        <taxon>Bacteria</taxon>
        <taxon>Bacillati</taxon>
        <taxon>Cyanobacteriota</taxon>
        <taxon>Cyanophyceae</taxon>
        <taxon>Oscillatoriophycideae</taxon>
        <taxon>Oscillatoriales</taxon>
    </lineage>
</organism>